<dbReference type="Pfam" id="PF03652">
    <property type="entry name" value="RuvX"/>
    <property type="match status" value="1"/>
</dbReference>
<dbReference type="GO" id="GO:0000967">
    <property type="term" value="P:rRNA 5'-end processing"/>
    <property type="evidence" value="ECO:0007669"/>
    <property type="project" value="UniProtKB-UniRule"/>
</dbReference>
<proteinExistence type="inferred from homology"/>
<organism evidence="7 8">
    <name type="scientific">Variovorax paradoxus</name>
    <dbReference type="NCBI Taxonomy" id="34073"/>
    <lineage>
        <taxon>Bacteria</taxon>
        <taxon>Pseudomonadati</taxon>
        <taxon>Pseudomonadota</taxon>
        <taxon>Betaproteobacteria</taxon>
        <taxon>Burkholderiales</taxon>
        <taxon>Comamonadaceae</taxon>
        <taxon>Variovorax</taxon>
    </lineage>
</organism>
<dbReference type="InterPro" id="IPR037027">
    <property type="entry name" value="YqgF/RNaseH-like_dom_sf"/>
</dbReference>
<name>A0AAW8EJ66_VARPD</name>
<evidence type="ECO:0000259" key="6">
    <source>
        <dbReference type="SMART" id="SM00732"/>
    </source>
</evidence>
<comment type="similarity">
    <text evidence="5">Belongs to the YqgF HJR family.</text>
</comment>
<dbReference type="InterPro" id="IPR006641">
    <property type="entry name" value="YqgF/RNaseH-like_dom"/>
</dbReference>
<comment type="caution">
    <text evidence="7">The sequence shown here is derived from an EMBL/GenBank/DDBJ whole genome shotgun (WGS) entry which is preliminary data.</text>
</comment>
<evidence type="ECO:0000313" key="8">
    <source>
        <dbReference type="Proteomes" id="UP001224845"/>
    </source>
</evidence>
<dbReference type="GO" id="GO:0005829">
    <property type="term" value="C:cytosol"/>
    <property type="evidence" value="ECO:0007669"/>
    <property type="project" value="TreeGrafter"/>
</dbReference>
<dbReference type="EC" id="3.1.-.-" evidence="5"/>
<sequence length="149" mass="16000">MPDVPAPPAAPSAAPAAVAVPPHFQSFLAFDFGLKRTGVASGNRLLGAATPQATIKAEGDARFAQVEARIKEWQPDALVVGVPWHPDGAPHENTRRAQKFARQLRGRFNLQVFEVDERYSTTEALASGARDADAASACIILEQFLRSIP</sequence>
<reference evidence="7" key="1">
    <citation type="submission" date="2023-07" db="EMBL/GenBank/DDBJ databases">
        <title>Sorghum-associated microbial communities from plants grown in Nebraska, USA.</title>
        <authorList>
            <person name="Schachtman D."/>
        </authorList>
    </citation>
    <scope>NUCLEOTIDE SEQUENCE</scope>
    <source>
        <strain evidence="7">DS3315</strain>
    </source>
</reference>
<dbReference type="CDD" id="cd16964">
    <property type="entry name" value="YqgF"/>
    <property type="match status" value="1"/>
</dbReference>
<dbReference type="Proteomes" id="UP001224845">
    <property type="component" value="Unassembled WGS sequence"/>
</dbReference>
<evidence type="ECO:0000313" key="7">
    <source>
        <dbReference type="EMBL" id="MDP9973246.1"/>
    </source>
</evidence>
<dbReference type="PANTHER" id="PTHR33317">
    <property type="entry name" value="POLYNUCLEOTIDYL TRANSFERASE, RIBONUCLEASE H-LIKE SUPERFAMILY PROTEIN"/>
    <property type="match status" value="1"/>
</dbReference>
<gene>
    <name evidence="7" type="ORF">J2W39_004493</name>
</gene>
<dbReference type="PANTHER" id="PTHR33317:SF4">
    <property type="entry name" value="POLYNUCLEOTIDYL TRANSFERASE, RIBONUCLEASE H-LIKE SUPERFAMILY PROTEIN"/>
    <property type="match status" value="1"/>
</dbReference>
<evidence type="ECO:0000256" key="2">
    <source>
        <dbReference type="ARBA" id="ARBA00022517"/>
    </source>
</evidence>
<dbReference type="InterPro" id="IPR005227">
    <property type="entry name" value="YqgF"/>
</dbReference>
<keyword evidence="2 5" id="KW-0690">Ribosome biogenesis</keyword>
<dbReference type="InterPro" id="IPR012337">
    <property type="entry name" value="RNaseH-like_sf"/>
</dbReference>
<dbReference type="HAMAP" id="MF_00651">
    <property type="entry name" value="Nuclease_YqgF"/>
    <property type="match status" value="1"/>
</dbReference>
<dbReference type="SMART" id="SM00732">
    <property type="entry name" value="YqgFc"/>
    <property type="match status" value="1"/>
</dbReference>
<evidence type="ECO:0000256" key="1">
    <source>
        <dbReference type="ARBA" id="ARBA00022490"/>
    </source>
</evidence>
<evidence type="ECO:0000256" key="4">
    <source>
        <dbReference type="ARBA" id="ARBA00022801"/>
    </source>
</evidence>
<dbReference type="SUPFAM" id="SSF53098">
    <property type="entry name" value="Ribonuclease H-like"/>
    <property type="match status" value="1"/>
</dbReference>
<dbReference type="NCBIfam" id="TIGR00250">
    <property type="entry name" value="RNAse_H_YqgF"/>
    <property type="match status" value="1"/>
</dbReference>
<protein>
    <recommendedName>
        <fullName evidence="5">Putative pre-16S rRNA nuclease</fullName>
        <ecNumber evidence="5">3.1.-.-</ecNumber>
    </recommendedName>
</protein>
<keyword evidence="1 5" id="KW-0963">Cytoplasm</keyword>
<keyword evidence="4 5" id="KW-0378">Hydrolase</keyword>
<comment type="function">
    <text evidence="5">Could be a nuclease involved in processing of the 5'-end of pre-16S rRNA.</text>
</comment>
<evidence type="ECO:0000256" key="3">
    <source>
        <dbReference type="ARBA" id="ARBA00022722"/>
    </source>
</evidence>
<accession>A0AAW8EJ66</accession>
<feature type="domain" description="YqgF/RNase H-like" evidence="6">
    <location>
        <begin position="25"/>
        <end position="124"/>
    </location>
</feature>
<dbReference type="Gene3D" id="3.30.420.140">
    <property type="entry name" value="YqgF/RNase H-like domain"/>
    <property type="match status" value="1"/>
</dbReference>
<dbReference type="EMBL" id="JAUSRV010000011">
    <property type="protein sequence ID" value="MDP9973246.1"/>
    <property type="molecule type" value="Genomic_DNA"/>
</dbReference>
<comment type="subcellular location">
    <subcellularLocation>
        <location evidence="5">Cytoplasm</location>
    </subcellularLocation>
</comment>
<dbReference type="GO" id="GO:0004518">
    <property type="term" value="F:nuclease activity"/>
    <property type="evidence" value="ECO:0007669"/>
    <property type="project" value="UniProtKB-KW"/>
</dbReference>
<dbReference type="AlphaFoldDB" id="A0AAW8EJ66"/>
<dbReference type="GO" id="GO:0016788">
    <property type="term" value="F:hydrolase activity, acting on ester bonds"/>
    <property type="evidence" value="ECO:0007669"/>
    <property type="project" value="UniProtKB-UniRule"/>
</dbReference>
<keyword evidence="3 5" id="KW-0540">Nuclease</keyword>
<evidence type="ECO:0000256" key="5">
    <source>
        <dbReference type="HAMAP-Rule" id="MF_00651"/>
    </source>
</evidence>